<proteinExistence type="predicted"/>
<dbReference type="Proteomes" id="UP001595836">
    <property type="component" value="Unassembled WGS sequence"/>
</dbReference>
<dbReference type="Pfam" id="PF05762">
    <property type="entry name" value="VWA_CoxE"/>
    <property type="match status" value="1"/>
</dbReference>
<protein>
    <submittedName>
        <fullName evidence="2">VWA domain-containing protein</fullName>
    </submittedName>
</protein>
<accession>A0ABV9PS09</accession>
<feature type="compositionally biased region" description="Basic and acidic residues" evidence="1">
    <location>
        <begin position="256"/>
        <end position="270"/>
    </location>
</feature>
<gene>
    <name evidence="2" type="ORF">ACFO7U_07130</name>
</gene>
<dbReference type="InterPro" id="IPR036465">
    <property type="entry name" value="vWFA_dom_sf"/>
</dbReference>
<name>A0ABV9PS09_9ACTN</name>
<sequence length="506" mass="54838">MVTPISPSGVLDIAAVTFGRLLRERHVEISPAEVLEVRAVLDVVGTTDRGVLRSALRAVTVKYQRENPGFDRTFDHFFAGVDATRTDDDGEGPGAAGQVGRLPDELELSADDPSSFAPSDLDPAEIGDLVEGEETARRDESMHYDDSDFSTATGQEEFAVQEGADRWESSVTYEIEVDRASSDRAGEMGSSAISVSGDGALEWSDALDILRTLDGYDARRVYSEHSADAGELTTEQMGMFVDAVVAFLESVSDASGDGRPDDPEASRAQDRAGLGDLERASHEVMRRIRGAPRRRARAFAHGGLDSRATLRRAWATDGEAFTIMNRSRVPGPLKLVILVDVSLSVRPVTGFVLRLAQSLHRKVNRCSVVAFVDRPVDVTDRLLSSSGDDALTTVLAAPGLDLEASSDYGRMFTELLDRHGHLVDKRTSVLVVGDGRSNGLDPRTDQMAVISRRSHRVAWITPEARRYWNQATCGLGSYEQHLDGIVTARDPAELSERAGLLGSALG</sequence>
<evidence type="ECO:0000313" key="3">
    <source>
        <dbReference type="Proteomes" id="UP001595836"/>
    </source>
</evidence>
<dbReference type="InterPro" id="IPR008912">
    <property type="entry name" value="Uncharacterised_CoxE"/>
</dbReference>
<feature type="region of interest" description="Disordered" evidence="1">
    <location>
        <begin position="252"/>
        <end position="276"/>
    </location>
</feature>
<evidence type="ECO:0000256" key="1">
    <source>
        <dbReference type="SAM" id="MobiDB-lite"/>
    </source>
</evidence>
<feature type="compositionally biased region" description="Basic and acidic residues" evidence="1">
    <location>
        <begin position="134"/>
        <end position="146"/>
    </location>
</feature>
<dbReference type="SUPFAM" id="SSF53300">
    <property type="entry name" value="vWA-like"/>
    <property type="match status" value="1"/>
</dbReference>
<evidence type="ECO:0000313" key="2">
    <source>
        <dbReference type="EMBL" id="MFC4754548.1"/>
    </source>
</evidence>
<dbReference type="EMBL" id="JBHSHP010000018">
    <property type="protein sequence ID" value="MFC4754548.1"/>
    <property type="molecule type" value="Genomic_DNA"/>
</dbReference>
<keyword evidence="3" id="KW-1185">Reference proteome</keyword>
<dbReference type="PANTHER" id="PTHR39338">
    <property type="entry name" value="BLL5662 PROTEIN-RELATED"/>
    <property type="match status" value="1"/>
</dbReference>
<comment type="caution">
    <text evidence="2">The sequence shown here is derived from an EMBL/GenBank/DDBJ whole genome shotgun (WGS) entry which is preliminary data.</text>
</comment>
<organism evidence="2 3">
    <name type="scientific">Dietzia aurantiaca</name>
    <dbReference type="NCBI Taxonomy" id="983873"/>
    <lineage>
        <taxon>Bacteria</taxon>
        <taxon>Bacillati</taxon>
        <taxon>Actinomycetota</taxon>
        <taxon>Actinomycetes</taxon>
        <taxon>Mycobacteriales</taxon>
        <taxon>Dietziaceae</taxon>
        <taxon>Dietzia</taxon>
    </lineage>
</organism>
<dbReference type="RefSeq" id="WP_344992823.1">
    <property type="nucleotide sequence ID" value="NZ_BAABCD010000019.1"/>
</dbReference>
<reference evidence="3" key="1">
    <citation type="journal article" date="2019" name="Int. J. Syst. Evol. Microbiol.">
        <title>The Global Catalogue of Microorganisms (GCM) 10K type strain sequencing project: providing services to taxonomists for standard genome sequencing and annotation.</title>
        <authorList>
            <consortium name="The Broad Institute Genomics Platform"/>
            <consortium name="The Broad Institute Genome Sequencing Center for Infectious Disease"/>
            <person name="Wu L."/>
            <person name="Ma J."/>
        </authorList>
    </citation>
    <scope>NUCLEOTIDE SEQUENCE [LARGE SCALE GENOMIC DNA]</scope>
    <source>
        <strain evidence="3">JCM 11882</strain>
    </source>
</reference>
<dbReference type="PANTHER" id="PTHR39338:SF5">
    <property type="entry name" value="BLR6139 PROTEIN"/>
    <property type="match status" value="1"/>
</dbReference>
<feature type="region of interest" description="Disordered" evidence="1">
    <location>
        <begin position="134"/>
        <end position="153"/>
    </location>
</feature>